<dbReference type="Proteomes" id="UP001317705">
    <property type="component" value="Chromosome"/>
</dbReference>
<accession>A0ABM8EIL1</accession>
<gene>
    <name evidence="1" type="ORF">GURASL_12620</name>
</gene>
<keyword evidence="2" id="KW-1185">Reference proteome</keyword>
<evidence type="ECO:0000313" key="1">
    <source>
        <dbReference type="EMBL" id="BDV42339.1"/>
    </source>
</evidence>
<proteinExistence type="predicted"/>
<sequence length="76" mass="8214">MLSIQLLVTPYALAEFAPPITRHLAEVITAKNKGQLSLPFVRSENRAGNQASGGRTDITGQVALRTTRSAVLPNRK</sequence>
<organism evidence="1 2">
    <name type="scientific">Geotalea uraniireducens</name>
    <dbReference type="NCBI Taxonomy" id="351604"/>
    <lineage>
        <taxon>Bacteria</taxon>
        <taxon>Pseudomonadati</taxon>
        <taxon>Thermodesulfobacteriota</taxon>
        <taxon>Desulfuromonadia</taxon>
        <taxon>Geobacterales</taxon>
        <taxon>Geobacteraceae</taxon>
        <taxon>Geotalea</taxon>
    </lineage>
</organism>
<name>A0ABM8EIL1_9BACT</name>
<dbReference type="EMBL" id="AP027151">
    <property type="protein sequence ID" value="BDV42339.1"/>
    <property type="molecule type" value="Genomic_DNA"/>
</dbReference>
<protein>
    <submittedName>
        <fullName evidence="1">Uncharacterized protein</fullName>
    </submittedName>
</protein>
<reference evidence="1 2" key="1">
    <citation type="submission" date="2022-12" db="EMBL/GenBank/DDBJ databases">
        <title>Polyphasic characterization of Geotalea uranireducens NIT-SL11 newly isolated from a complex of sewage sludge and microbially reduced graphene oxide.</title>
        <authorList>
            <person name="Xie L."/>
            <person name="Yoshida N."/>
            <person name="Meng L."/>
        </authorList>
    </citation>
    <scope>NUCLEOTIDE SEQUENCE [LARGE SCALE GENOMIC DNA]</scope>
    <source>
        <strain evidence="1 2">NIT-SL11</strain>
    </source>
</reference>
<evidence type="ECO:0000313" key="2">
    <source>
        <dbReference type="Proteomes" id="UP001317705"/>
    </source>
</evidence>